<dbReference type="EMBL" id="BOOU01000046">
    <property type="protein sequence ID" value="GII78247.1"/>
    <property type="molecule type" value="Genomic_DNA"/>
</dbReference>
<evidence type="ECO:0000313" key="3">
    <source>
        <dbReference type="Proteomes" id="UP000655287"/>
    </source>
</evidence>
<dbReference type="InterPro" id="IPR023286">
    <property type="entry name" value="ABATE_dom_sf"/>
</dbReference>
<gene>
    <name evidence="2" type="ORF">Sru01_32290</name>
</gene>
<sequence>MLPYSGRMYRPAELLRDLVNTHDVASGTDGLAAPADLTGWLRDRGLAAPGERATDDDLMLAVDLREGLRAALCPAPVPSGLPDTAGPAARLAAALAAVPLRVTLAGGVPGCEPIATGAARGVGLIAAAVLGAHADGDWPRLKVCAEHTCRWAFIDASKNRSRAWCSMRVCGNRTKTRAYRARRQIAAS</sequence>
<proteinExistence type="predicted"/>
<feature type="domain" description="Zinc finger CGNR" evidence="1">
    <location>
        <begin position="140"/>
        <end position="183"/>
    </location>
</feature>
<evidence type="ECO:0000313" key="2">
    <source>
        <dbReference type="EMBL" id="GII78247.1"/>
    </source>
</evidence>
<protein>
    <recommendedName>
        <fullName evidence="1">Zinc finger CGNR domain-containing protein</fullName>
    </recommendedName>
</protein>
<dbReference type="Proteomes" id="UP000655287">
    <property type="component" value="Unassembled WGS sequence"/>
</dbReference>
<dbReference type="InterPro" id="IPR010852">
    <property type="entry name" value="ABATE"/>
</dbReference>
<dbReference type="InterPro" id="IPR021005">
    <property type="entry name" value="Znf_CGNR"/>
</dbReference>
<reference evidence="2" key="1">
    <citation type="submission" date="2021-01" db="EMBL/GenBank/DDBJ databases">
        <title>Whole genome shotgun sequence of Sphaerisporangium rufum NBRC 109079.</title>
        <authorList>
            <person name="Komaki H."/>
            <person name="Tamura T."/>
        </authorList>
    </citation>
    <scope>NUCLEOTIDE SEQUENCE</scope>
    <source>
        <strain evidence="2">NBRC 109079</strain>
    </source>
</reference>
<dbReference type="SUPFAM" id="SSF160904">
    <property type="entry name" value="Jann2411-like"/>
    <property type="match status" value="1"/>
</dbReference>
<comment type="caution">
    <text evidence="2">The sequence shown here is derived from an EMBL/GenBank/DDBJ whole genome shotgun (WGS) entry which is preliminary data.</text>
</comment>
<evidence type="ECO:0000259" key="1">
    <source>
        <dbReference type="Pfam" id="PF11706"/>
    </source>
</evidence>
<keyword evidence="3" id="KW-1185">Reference proteome</keyword>
<name>A0A919R6V6_9ACTN</name>
<dbReference type="PANTHER" id="PTHR35525">
    <property type="entry name" value="BLL6575 PROTEIN"/>
    <property type="match status" value="1"/>
</dbReference>
<organism evidence="2 3">
    <name type="scientific">Sphaerisporangium rufum</name>
    <dbReference type="NCBI Taxonomy" id="1381558"/>
    <lineage>
        <taxon>Bacteria</taxon>
        <taxon>Bacillati</taxon>
        <taxon>Actinomycetota</taxon>
        <taxon>Actinomycetes</taxon>
        <taxon>Streptosporangiales</taxon>
        <taxon>Streptosporangiaceae</taxon>
        <taxon>Sphaerisporangium</taxon>
    </lineage>
</organism>
<dbReference type="Pfam" id="PF11706">
    <property type="entry name" value="zf-CGNR"/>
    <property type="match status" value="1"/>
</dbReference>
<dbReference type="PANTHER" id="PTHR35525:SF3">
    <property type="entry name" value="BLL6575 PROTEIN"/>
    <property type="match status" value="1"/>
</dbReference>
<dbReference type="Gene3D" id="1.10.3300.10">
    <property type="entry name" value="Jann2411-like domain"/>
    <property type="match status" value="1"/>
</dbReference>
<accession>A0A919R6V6</accession>
<dbReference type="AlphaFoldDB" id="A0A919R6V6"/>
<dbReference type="Pfam" id="PF07336">
    <property type="entry name" value="ABATE"/>
    <property type="match status" value="1"/>
</dbReference>